<dbReference type="Proteomes" id="UP000054144">
    <property type="component" value="Unassembled WGS sequence"/>
</dbReference>
<dbReference type="Gene3D" id="1.25.40.20">
    <property type="entry name" value="Ankyrin repeat-containing domain"/>
    <property type="match status" value="1"/>
</dbReference>
<dbReference type="OrthoDB" id="6718656at2759"/>
<keyword evidence="5" id="KW-1185">Reference proteome</keyword>
<dbReference type="InterPro" id="IPR051642">
    <property type="entry name" value="SWI6-like"/>
</dbReference>
<sequence>STSRTPSPVPDHDELVQLDPEEYRSALIQFFVATPHKIPKFLIDPPPNFDPDIAIDEDGHNALHWACSLGQVRVIKMLLSIGASVFKVNEDGQTALMRSVMFPNNYDSRRFPEVFGLLSSSVRNVDNRQRSILHLIVNLGASKDKEPAAHYYMTTVLQHLSPLELTDIINFPDANGDTPLAAATRLGLSHVSKLLIRAGANLHEDKIRLRSVEDARVSPQPRNKRQRVASLESIESPSPMPSPVSGPPPIPLPVSDQARTYCMKSMLTRMEDLAATFDDVMREKERDERNAKTLVDLLRKEILEARETVRRLVTRSAGLPRHQQTLNVVVAELSIKMNKRYHAGWRKWVAEEESRESSTETANWLAATNHALSTDSGSSSLSEKALGKRKADDISDLEELYSNIPASPQALAQACDDLRSDIMRHRERRKAEFNEILQAQAEMGNSRHVEDYRRLIAAGCNISLSQVDSLLPALTEV</sequence>
<feature type="region of interest" description="Disordered" evidence="3">
    <location>
        <begin position="213"/>
        <end position="249"/>
    </location>
</feature>
<evidence type="ECO:0000313" key="5">
    <source>
        <dbReference type="Proteomes" id="UP000054144"/>
    </source>
</evidence>
<gene>
    <name evidence="4" type="ORF">FISHEDRAFT_30302</name>
</gene>
<proteinExistence type="predicted"/>
<dbReference type="AlphaFoldDB" id="A0A0D7A5G5"/>
<feature type="coiled-coil region" evidence="2">
    <location>
        <begin position="270"/>
        <end position="315"/>
    </location>
</feature>
<dbReference type="PROSITE" id="PS50088">
    <property type="entry name" value="ANK_REPEAT"/>
    <property type="match status" value="2"/>
</dbReference>
<dbReference type="Pfam" id="PF00023">
    <property type="entry name" value="Ank"/>
    <property type="match status" value="1"/>
</dbReference>
<keyword evidence="1" id="KW-0040">ANK repeat</keyword>
<feature type="repeat" description="ANK" evidence="1">
    <location>
        <begin position="175"/>
        <end position="207"/>
    </location>
</feature>
<dbReference type="GO" id="GO:0033309">
    <property type="term" value="C:SBF transcription complex"/>
    <property type="evidence" value="ECO:0007669"/>
    <property type="project" value="TreeGrafter"/>
</dbReference>
<dbReference type="Pfam" id="PF12796">
    <property type="entry name" value="Ank_2"/>
    <property type="match status" value="1"/>
</dbReference>
<reference evidence="4 5" key="1">
    <citation type="journal article" date="2015" name="Fungal Genet. Biol.">
        <title>Evolution of novel wood decay mechanisms in Agaricales revealed by the genome sequences of Fistulina hepatica and Cylindrobasidium torrendii.</title>
        <authorList>
            <person name="Floudas D."/>
            <person name="Held B.W."/>
            <person name="Riley R."/>
            <person name="Nagy L.G."/>
            <person name="Koehler G."/>
            <person name="Ransdell A.S."/>
            <person name="Younus H."/>
            <person name="Chow J."/>
            <person name="Chiniquy J."/>
            <person name="Lipzen A."/>
            <person name="Tritt A."/>
            <person name="Sun H."/>
            <person name="Haridas S."/>
            <person name="LaButti K."/>
            <person name="Ohm R.A."/>
            <person name="Kues U."/>
            <person name="Blanchette R.A."/>
            <person name="Grigoriev I.V."/>
            <person name="Minto R.E."/>
            <person name="Hibbett D.S."/>
        </authorList>
    </citation>
    <scope>NUCLEOTIDE SEQUENCE [LARGE SCALE GENOMIC DNA]</scope>
    <source>
        <strain evidence="4 5">ATCC 64428</strain>
    </source>
</reference>
<dbReference type="SMART" id="SM00248">
    <property type="entry name" value="ANK"/>
    <property type="match status" value="3"/>
</dbReference>
<dbReference type="EMBL" id="KN882045">
    <property type="protein sequence ID" value="KIY45950.1"/>
    <property type="molecule type" value="Genomic_DNA"/>
</dbReference>
<dbReference type="GO" id="GO:0045944">
    <property type="term" value="P:positive regulation of transcription by RNA polymerase II"/>
    <property type="evidence" value="ECO:0007669"/>
    <property type="project" value="UniProtKB-ARBA"/>
</dbReference>
<evidence type="ECO:0000256" key="1">
    <source>
        <dbReference type="PROSITE-ProRule" id="PRU00023"/>
    </source>
</evidence>
<name>A0A0D7A5G5_9AGAR</name>
<feature type="non-terminal residue" evidence="4">
    <location>
        <position position="1"/>
    </location>
</feature>
<protein>
    <submittedName>
        <fullName evidence="4">Ankyrin</fullName>
    </submittedName>
</protein>
<dbReference type="PROSITE" id="PS50297">
    <property type="entry name" value="ANK_REP_REGION"/>
    <property type="match status" value="2"/>
</dbReference>
<dbReference type="PANTHER" id="PTHR43828">
    <property type="entry name" value="ASPARAGINASE"/>
    <property type="match status" value="1"/>
</dbReference>
<evidence type="ECO:0000256" key="3">
    <source>
        <dbReference type="SAM" id="MobiDB-lite"/>
    </source>
</evidence>
<dbReference type="PANTHER" id="PTHR43828:SF15">
    <property type="entry name" value="TRANSCRIPTION FACTOR MBP1"/>
    <property type="match status" value="1"/>
</dbReference>
<dbReference type="SUPFAM" id="SSF48403">
    <property type="entry name" value="Ankyrin repeat"/>
    <property type="match status" value="1"/>
</dbReference>
<feature type="repeat" description="ANK" evidence="1">
    <location>
        <begin position="58"/>
        <end position="90"/>
    </location>
</feature>
<dbReference type="GO" id="GO:0030907">
    <property type="term" value="C:MBF transcription complex"/>
    <property type="evidence" value="ECO:0007669"/>
    <property type="project" value="TreeGrafter"/>
</dbReference>
<evidence type="ECO:0000313" key="4">
    <source>
        <dbReference type="EMBL" id="KIY45950.1"/>
    </source>
</evidence>
<feature type="non-terminal residue" evidence="4">
    <location>
        <position position="477"/>
    </location>
</feature>
<accession>A0A0D7A5G5</accession>
<dbReference type="InterPro" id="IPR002110">
    <property type="entry name" value="Ankyrin_rpt"/>
</dbReference>
<dbReference type="InterPro" id="IPR036770">
    <property type="entry name" value="Ankyrin_rpt-contain_sf"/>
</dbReference>
<feature type="compositionally biased region" description="Pro residues" evidence="3">
    <location>
        <begin position="238"/>
        <end position="249"/>
    </location>
</feature>
<keyword evidence="2" id="KW-0175">Coiled coil</keyword>
<evidence type="ECO:0000256" key="2">
    <source>
        <dbReference type="SAM" id="Coils"/>
    </source>
</evidence>
<organism evidence="4 5">
    <name type="scientific">Fistulina hepatica ATCC 64428</name>
    <dbReference type="NCBI Taxonomy" id="1128425"/>
    <lineage>
        <taxon>Eukaryota</taxon>
        <taxon>Fungi</taxon>
        <taxon>Dikarya</taxon>
        <taxon>Basidiomycota</taxon>
        <taxon>Agaricomycotina</taxon>
        <taxon>Agaricomycetes</taxon>
        <taxon>Agaricomycetidae</taxon>
        <taxon>Agaricales</taxon>
        <taxon>Fistulinaceae</taxon>
        <taxon>Fistulina</taxon>
    </lineage>
</organism>